<accession>A0A6N2KTK2</accession>
<evidence type="ECO:0000256" key="1">
    <source>
        <dbReference type="SAM" id="MobiDB-lite"/>
    </source>
</evidence>
<gene>
    <name evidence="2" type="ORF">SVIM_LOCUS132703</name>
</gene>
<proteinExistence type="predicted"/>
<name>A0A6N2KTK2_SALVM</name>
<reference evidence="2" key="1">
    <citation type="submission" date="2019-03" db="EMBL/GenBank/DDBJ databases">
        <authorList>
            <person name="Mank J."/>
            <person name="Almeida P."/>
        </authorList>
    </citation>
    <scope>NUCLEOTIDE SEQUENCE</scope>
    <source>
        <strain evidence="2">78183</strain>
    </source>
</reference>
<dbReference type="AlphaFoldDB" id="A0A6N2KTK2"/>
<organism evidence="2">
    <name type="scientific">Salix viminalis</name>
    <name type="common">Common osier</name>
    <name type="synonym">Basket willow</name>
    <dbReference type="NCBI Taxonomy" id="40686"/>
    <lineage>
        <taxon>Eukaryota</taxon>
        <taxon>Viridiplantae</taxon>
        <taxon>Streptophyta</taxon>
        <taxon>Embryophyta</taxon>
        <taxon>Tracheophyta</taxon>
        <taxon>Spermatophyta</taxon>
        <taxon>Magnoliopsida</taxon>
        <taxon>eudicotyledons</taxon>
        <taxon>Gunneridae</taxon>
        <taxon>Pentapetalae</taxon>
        <taxon>rosids</taxon>
        <taxon>fabids</taxon>
        <taxon>Malpighiales</taxon>
        <taxon>Salicaceae</taxon>
        <taxon>Saliceae</taxon>
        <taxon>Salix</taxon>
    </lineage>
</organism>
<feature type="region of interest" description="Disordered" evidence="1">
    <location>
        <begin position="50"/>
        <end position="71"/>
    </location>
</feature>
<dbReference type="EMBL" id="CAADRP010000724">
    <property type="protein sequence ID" value="VFU31512.1"/>
    <property type="molecule type" value="Genomic_DNA"/>
</dbReference>
<sequence>MQRGISSTSCTDTDLAEQINWGGRQVDNLILWTAAPLLYPTFTCSPLNGPDSPTFRKGEKPNETPINTKHPRVHYGGYLSQEFRPRLSPLPLGIGSNLTGSLIPRVEKLML</sequence>
<evidence type="ECO:0000313" key="2">
    <source>
        <dbReference type="EMBL" id="VFU31512.1"/>
    </source>
</evidence>
<protein>
    <submittedName>
        <fullName evidence="2">Uncharacterized protein</fullName>
    </submittedName>
</protein>